<accession>A0A6J4MAH5</accession>
<feature type="transmembrane region" description="Helical" evidence="1">
    <location>
        <begin position="12"/>
        <end position="32"/>
    </location>
</feature>
<keyword evidence="1" id="KW-0812">Transmembrane</keyword>
<keyword evidence="1" id="KW-1133">Transmembrane helix</keyword>
<gene>
    <name evidence="2" type="ORF">AVDCRST_MAG68-3839</name>
</gene>
<keyword evidence="1" id="KW-0472">Membrane</keyword>
<dbReference type="NCBIfam" id="TIGR02532">
    <property type="entry name" value="IV_pilin_GFxxxE"/>
    <property type="match status" value="1"/>
</dbReference>
<reference evidence="2" key="1">
    <citation type="submission" date="2020-02" db="EMBL/GenBank/DDBJ databases">
        <authorList>
            <person name="Meier V. D."/>
        </authorList>
    </citation>
    <scope>NUCLEOTIDE SEQUENCE</scope>
    <source>
        <strain evidence="2">AVDCRST_MAG68</strain>
    </source>
</reference>
<dbReference type="Pfam" id="PF07963">
    <property type="entry name" value="N_methyl"/>
    <property type="match status" value="1"/>
</dbReference>
<proteinExistence type="predicted"/>
<dbReference type="PROSITE" id="PS00409">
    <property type="entry name" value="PROKAR_NTER_METHYL"/>
    <property type="match status" value="1"/>
</dbReference>
<organism evidence="2">
    <name type="scientific">uncultured Gemmatimonadota bacterium</name>
    <dbReference type="NCBI Taxonomy" id="203437"/>
    <lineage>
        <taxon>Bacteria</taxon>
        <taxon>Pseudomonadati</taxon>
        <taxon>Gemmatimonadota</taxon>
        <taxon>environmental samples</taxon>
    </lineage>
</organism>
<name>A0A6J4MAH5_9BACT</name>
<protein>
    <recommendedName>
        <fullName evidence="3">Prepilin-type N-terminal cleavage/methylation domain-containing protein</fullName>
    </recommendedName>
</protein>
<evidence type="ECO:0008006" key="3">
    <source>
        <dbReference type="Google" id="ProtNLM"/>
    </source>
</evidence>
<dbReference type="InterPro" id="IPR012902">
    <property type="entry name" value="N_methyl_site"/>
</dbReference>
<evidence type="ECO:0000313" key="2">
    <source>
        <dbReference type="EMBL" id="CAA9353563.1"/>
    </source>
</evidence>
<sequence>MNRERRAGFTLIELLGVLVITAVIATGVWSVAESVTRGQVRSMEDADRGAAVASVERVLRDAIRQATAGTLAAPNAGPVHVGVAESDTLLLLRADGTPMTVSTRPCAGGGACVHLVGDHTGVLKQGDAVLVSAPAMGARVYHVTAGPRATHAPCGADCAEEVACPTFADEAAADAEVVTGSVFYPPGAPGSPRSGPCEQTYYADGSRCAEVRTAVPATRRNWRCEVRGTVSAYTEVPVAELALGFPASTYPAQSGAALTPRVRAQRVTPSRFFVARAGARSVPLLVRQTGLDDAGAWTRAVPVGGPVSALEVETLHAGETAWTRGVGVDGAALEHSTSNPNYVYAPAASGEPGFAFRRGYHDVGAVRVRFTVPTTRADGGVAEVPYVVVVAANGATRGGSEGGW</sequence>
<evidence type="ECO:0000256" key="1">
    <source>
        <dbReference type="SAM" id="Phobius"/>
    </source>
</evidence>
<dbReference type="EMBL" id="CADCTW010000179">
    <property type="protein sequence ID" value="CAA9353563.1"/>
    <property type="molecule type" value="Genomic_DNA"/>
</dbReference>
<dbReference type="AlphaFoldDB" id="A0A6J4MAH5"/>